<dbReference type="CDD" id="cd03144">
    <property type="entry name" value="GATase1_ScBLP_like"/>
    <property type="match status" value="1"/>
</dbReference>
<dbReference type="InterPro" id="IPR029062">
    <property type="entry name" value="Class_I_gatase-like"/>
</dbReference>
<dbReference type="OrthoDB" id="10250105at2759"/>
<sequence>MSNVLVYSGPGVSSSALTHTLRTLRRLLPTYDVQCISAGSLATDPWTSTCALFVLPGGRDLPYVDHLSRSHSSSAHSKPSRADAALRHYVEEVGGSYLGICAGAYYASSYCEFERGDPTFEVVGPRPALQFYPGTKRGTVYPGFVYESDKGARLVDVGLGANDQWKCHYNGGGAFIDADKSGADVEILAKYSAEAGIREGYEDQAAAILCHKGEGRALLYGVHPEFPIDGPINSDTDGEGDVPMDERGAYEEMERKRLDVFASHLERLGLVVKRPPAVPLQKDGSEAEAGPPKLSPIVLAGSSKQKVGEMLKVLEKISSKDGRAAVLDNVDARLVQLTVSDSNDTIHFTSASSAETLFQALENADYSSFMAPVVAPSSDEARAGVDAAPLMDVDRDKVPKYIICLENGVGIDKGLTPHFLTEDFFSFLTDSRMRVAEAEPSKQRTIAAPRWGEEEGSDSTLCDAILYGQVVTSTQTMLDKNYKLITHLPNGLTSFATHQVSGRGRGKNAWISPLGCLQFSTLLHIDPSKLYRSGIGGVVFVQYLAGLSIVEAVRGALGPEYEAVGRRMRIKWPNDVYADVGSATEEQDGPGQEGRKGTFEYLGRRYAKMAGVLVNSQFAGKELALVVGCGINCLNPRPTTSLSDLIATHNASLAPSQQKLPVISQEKLAGAILATFEKLWNVFVAAGGHFEPFVQSYRDVWLHSDQMTTLQDTNPPTPVRIVGISTDHGTLRAVPLETQVFADSPGAWGGKAKTGGDFIDLQPDGNSFDMLQNLIRKKE</sequence>
<dbReference type="GO" id="GO:0004077">
    <property type="term" value="F:biotin--[biotin carboxyl-carrier protein] ligase activity"/>
    <property type="evidence" value="ECO:0007669"/>
    <property type="project" value="TreeGrafter"/>
</dbReference>
<dbReference type="InterPro" id="IPR004143">
    <property type="entry name" value="BPL_LPL_catalytic"/>
</dbReference>
<dbReference type="SUPFAM" id="SSF52317">
    <property type="entry name" value="Class I glutamine amidotransferase-like"/>
    <property type="match status" value="1"/>
</dbReference>
<dbReference type="PANTHER" id="PTHR12835:SF5">
    <property type="entry name" value="BIOTIN--PROTEIN LIGASE"/>
    <property type="match status" value="1"/>
</dbReference>
<evidence type="ECO:0000313" key="3">
    <source>
        <dbReference type="Proteomes" id="UP000245768"/>
    </source>
</evidence>
<reference evidence="2 3" key="1">
    <citation type="journal article" date="2018" name="Mol. Biol. Evol.">
        <title>Broad Genomic Sampling Reveals a Smut Pathogenic Ancestry of the Fungal Clade Ustilaginomycotina.</title>
        <authorList>
            <person name="Kijpornyongpan T."/>
            <person name="Mondo S.J."/>
            <person name="Barry K."/>
            <person name="Sandor L."/>
            <person name="Lee J."/>
            <person name="Lipzen A."/>
            <person name="Pangilinan J."/>
            <person name="LaButti K."/>
            <person name="Hainaut M."/>
            <person name="Henrissat B."/>
            <person name="Grigoriev I.V."/>
            <person name="Spatafora J.W."/>
            <person name="Aime M.C."/>
        </authorList>
    </citation>
    <scope>NUCLEOTIDE SEQUENCE [LARGE SCALE GENOMIC DNA]</scope>
    <source>
        <strain evidence="2 3">MCA 4198</strain>
    </source>
</reference>
<keyword evidence="3" id="KW-1185">Reference proteome</keyword>
<evidence type="ECO:0000259" key="1">
    <source>
        <dbReference type="PROSITE" id="PS51733"/>
    </source>
</evidence>
<dbReference type="PANTHER" id="PTHR12835">
    <property type="entry name" value="BIOTIN PROTEIN LIGASE"/>
    <property type="match status" value="1"/>
</dbReference>
<name>A0A316YY83_9BASI</name>
<dbReference type="GO" id="GO:0005737">
    <property type="term" value="C:cytoplasm"/>
    <property type="evidence" value="ECO:0007669"/>
    <property type="project" value="TreeGrafter"/>
</dbReference>
<dbReference type="SUPFAM" id="SSF55681">
    <property type="entry name" value="Class II aaRS and biotin synthetases"/>
    <property type="match status" value="1"/>
</dbReference>
<dbReference type="FunCoup" id="A0A316YY83">
    <property type="interactions" value="314"/>
</dbReference>
<dbReference type="EMBL" id="KZ819634">
    <property type="protein sequence ID" value="PWN93043.1"/>
    <property type="molecule type" value="Genomic_DNA"/>
</dbReference>
<dbReference type="InParanoid" id="A0A316YY83"/>
<dbReference type="GeneID" id="37042273"/>
<dbReference type="Gene3D" id="3.30.930.10">
    <property type="entry name" value="Bira Bifunctional Protein, Domain 2"/>
    <property type="match status" value="1"/>
</dbReference>
<dbReference type="InterPro" id="IPR045864">
    <property type="entry name" value="aa-tRNA-synth_II/BPL/LPL"/>
</dbReference>
<dbReference type="PROSITE" id="PS51733">
    <property type="entry name" value="BPL_LPL_CATALYTIC"/>
    <property type="match status" value="1"/>
</dbReference>
<dbReference type="STRING" id="215250.A0A316YY83"/>
<evidence type="ECO:0000313" key="2">
    <source>
        <dbReference type="EMBL" id="PWN93043.1"/>
    </source>
</evidence>
<organism evidence="2 3">
    <name type="scientific">Acaromyces ingoldii</name>
    <dbReference type="NCBI Taxonomy" id="215250"/>
    <lineage>
        <taxon>Eukaryota</taxon>
        <taxon>Fungi</taxon>
        <taxon>Dikarya</taxon>
        <taxon>Basidiomycota</taxon>
        <taxon>Ustilaginomycotina</taxon>
        <taxon>Exobasidiomycetes</taxon>
        <taxon>Exobasidiales</taxon>
        <taxon>Cryptobasidiaceae</taxon>
        <taxon>Acaromyces</taxon>
    </lineage>
</organism>
<dbReference type="InterPro" id="IPR019197">
    <property type="entry name" value="Biotin-prot_ligase_N"/>
</dbReference>
<accession>A0A316YY83</accession>
<dbReference type="RefSeq" id="XP_025380241.1">
    <property type="nucleotide sequence ID" value="XM_025520357.1"/>
</dbReference>
<dbReference type="AlphaFoldDB" id="A0A316YY83"/>
<protein>
    <submittedName>
        <fullName evidence="2">Class II aaRS and biotin synthetase</fullName>
    </submittedName>
</protein>
<dbReference type="Pfam" id="PF09825">
    <property type="entry name" value="BPL_N"/>
    <property type="match status" value="1"/>
</dbReference>
<feature type="domain" description="BPL/LPL catalytic" evidence="1">
    <location>
        <begin position="460"/>
        <end position="684"/>
    </location>
</feature>
<dbReference type="Proteomes" id="UP000245768">
    <property type="component" value="Unassembled WGS sequence"/>
</dbReference>
<gene>
    <name evidence="2" type="ORF">FA10DRAFT_263752</name>
</gene>
<dbReference type="Pfam" id="PF03099">
    <property type="entry name" value="BPL_LplA_LipB"/>
    <property type="match status" value="1"/>
</dbReference>
<proteinExistence type="predicted"/>